<feature type="transmembrane region" description="Helical" evidence="18">
    <location>
        <begin position="184"/>
        <end position="204"/>
    </location>
</feature>
<comment type="caution">
    <text evidence="20">The sequence shown here is derived from an EMBL/GenBank/DDBJ whole genome shotgun (WGS) entry which is preliminary data.</text>
</comment>
<dbReference type="OrthoDB" id="9810850at2"/>
<evidence type="ECO:0000256" key="1">
    <source>
        <dbReference type="ARBA" id="ARBA00004651"/>
    </source>
</evidence>
<evidence type="ECO:0000256" key="5">
    <source>
        <dbReference type="ARBA" id="ARBA00022448"/>
    </source>
</evidence>
<evidence type="ECO:0000313" key="20">
    <source>
        <dbReference type="EMBL" id="KOY17107.1"/>
    </source>
</evidence>
<keyword evidence="10" id="KW-0560">Oxidoreductase</keyword>
<dbReference type="NCBIfam" id="TIGR02842">
    <property type="entry name" value="CyoC"/>
    <property type="match status" value="1"/>
</dbReference>
<dbReference type="PANTHER" id="PTHR11403:SF2">
    <property type="entry name" value="CYTOCHROME BO(3) UBIQUINOL OXIDASE SUBUNIT 3"/>
    <property type="match status" value="1"/>
</dbReference>
<keyword evidence="11 18" id="KW-0472">Membrane</keyword>
<name>A0A0N0UI80_9BACL</name>
<dbReference type="PANTHER" id="PTHR11403">
    <property type="entry name" value="CYTOCHROME C OXIDASE SUBUNIT III"/>
    <property type="match status" value="1"/>
</dbReference>
<reference evidence="20 21" key="1">
    <citation type="submission" date="2015-08" db="EMBL/GenBank/DDBJ databases">
        <title>Draft genome sequence of cellulolytic and xylanolytic Paenibacillus sp. A59, isolated from a decaying forest soil from Patagonia, Argentina.</title>
        <authorList>
            <person name="Ghio S."/>
            <person name="Caceres A.M."/>
            <person name="Talia P."/>
            <person name="Grasso D."/>
            <person name="Campos E."/>
        </authorList>
    </citation>
    <scope>NUCLEOTIDE SEQUENCE [LARGE SCALE GENOMIC DNA]</scope>
    <source>
        <strain evidence="20 21">A59</strain>
    </source>
</reference>
<feature type="transmembrane region" description="Helical" evidence="18">
    <location>
        <begin position="100"/>
        <end position="120"/>
    </location>
</feature>
<evidence type="ECO:0000256" key="13">
    <source>
        <dbReference type="ARBA" id="ARBA00030072"/>
    </source>
</evidence>
<keyword evidence="5" id="KW-0813">Transport</keyword>
<dbReference type="Pfam" id="PF00510">
    <property type="entry name" value="COX3"/>
    <property type="match status" value="1"/>
</dbReference>
<dbReference type="CDD" id="cd02863">
    <property type="entry name" value="Ubiquinol_oxidase_III"/>
    <property type="match status" value="1"/>
</dbReference>
<dbReference type="PATRIC" id="fig|1705561.3.peg.1141"/>
<evidence type="ECO:0000256" key="4">
    <source>
        <dbReference type="ARBA" id="ARBA00014687"/>
    </source>
</evidence>
<dbReference type="SUPFAM" id="SSF81452">
    <property type="entry name" value="Cytochrome c oxidase subunit III-like"/>
    <property type="match status" value="1"/>
</dbReference>
<keyword evidence="7 17" id="KW-0812">Transmembrane</keyword>
<dbReference type="FunFam" id="1.20.120.80:FF:000001">
    <property type="entry name" value="Cytochrome (Ubi)quinol oxidase subunit III"/>
    <property type="match status" value="1"/>
</dbReference>
<dbReference type="InterPro" id="IPR013833">
    <property type="entry name" value="Cyt_c_oxidase_su3_a-hlx"/>
</dbReference>
<organism evidence="20 21">
    <name type="scientific">Paenibacillus xylanivorans</name>
    <dbReference type="NCBI Taxonomy" id="1705561"/>
    <lineage>
        <taxon>Bacteria</taxon>
        <taxon>Bacillati</taxon>
        <taxon>Bacillota</taxon>
        <taxon>Bacilli</taxon>
        <taxon>Bacillales</taxon>
        <taxon>Paenibacillaceae</taxon>
        <taxon>Paenibacillus</taxon>
    </lineage>
</organism>
<comment type="function">
    <text evidence="12">Cytochrome bo(3) ubiquinol terminal oxidase is the component of the aerobic respiratory chain of E.coli that predominates when cells are grown at high aeration. Has proton pump activity across the membrane in addition to electron transfer, pumping 2 protons/electron.</text>
</comment>
<keyword evidence="9 18" id="KW-1133">Transmembrane helix</keyword>
<evidence type="ECO:0000256" key="14">
    <source>
        <dbReference type="ARBA" id="ARBA00031884"/>
    </source>
</evidence>
<dbReference type="PROSITE" id="PS50253">
    <property type="entry name" value="COX3"/>
    <property type="match status" value="1"/>
</dbReference>
<dbReference type="EMBL" id="LITU01000045">
    <property type="protein sequence ID" value="KOY17107.1"/>
    <property type="molecule type" value="Genomic_DNA"/>
</dbReference>
<dbReference type="GO" id="GO:0019646">
    <property type="term" value="P:aerobic electron transport chain"/>
    <property type="evidence" value="ECO:0007669"/>
    <property type="project" value="InterPro"/>
</dbReference>
<sequence>MAQAAAKHGHDHAHDHDHGHHDPQELKILGFWFFLISDVILFSVLFATFIVLRDNSAGGPVLSELIKMPGVIAETFILLTSSFTSGLAVLAMNQGKVKQLISWLAVTAVLGASFIALEVTEFIELIHEGFSYTTSASSGAFFTLVGTHGLHVSLGLIWMIGLMLQLKKRGITDVTRGKINVISLYWHFLDVVWIFLLSIVYLMGVM</sequence>
<evidence type="ECO:0000256" key="8">
    <source>
        <dbReference type="ARBA" id="ARBA00022982"/>
    </source>
</evidence>
<comment type="subunit">
    <text evidence="3">Heterooctamer of two A chains, two B chains, two C chains and two D chains.</text>
</comment>
<dbReference type="InterPro" id="IPR024791">
    <property type="entry name" value="Cyt_c/ubiquinol_Oxase_su3"/>
</dbReference>
<evidence type="ECO:0000256" key="15">
    <source>
        <dbReference type="ARBA" id="ARBA00032189"/>
    </source>
</evidence>
<accession>A0A0N0UI80</accession>
<gene>
    <name evidence="20" type="ORF">AMS66_07045</name>
</gene>
<evidence type="ECO:0000256" key="2">
    <source>
        <dbReference type="ARBA" id="ARBA00010581"/>
    </source>
</evidence>
<comment type="subcellular location">
    <subcellularLocation>
        <location evidence="1 17">Cell membrane</location>
        <topology evidence="1 17">Multi-pass membrane protein</topology>
    </subcellularLocation>
</comment>
<dbReference type="InterPro" id="IPR035973">
    <property type="entry name" value="Cyt_c_oxidase_su3-like_sf"/>
</dbReference>
<dbReference type="GO" id="GO:0004129">
    <property type="term" value="F:cytochrome-c oxidase activity"/>
    <property type="evidence" value="ECO:0007669"/>
    <property type="project" value="InterPro"/>
</dbReference>
<evidence type="ECO:0000256" key="7">
    <source>
        <dbReference type="ARBA" id="ARBA00022692"/>
    </source>
</evidence>
<feature type="transmembrane region" description="Helical" evidence="18">
    <location>
        <begin position="140"/>
        <end position="164"/>
    </location>
</feature>
<dbReference type="GO" id="GO:0009486">
    <property type="term" value="F:cytochrome bo3 ubiquinol oxidase activity"/>
    <property type="evidence" value="ECO:0007669"/>
    <property type="project" value="InterPro"/>
</dbReference>
<keyword evidence="21" id="KW-1185">Reference proteome</keyword>
<dbReference type="AlphaFoldDB" id="A0A0N0UI80"/>
<dbReference type="InterPro" id="IPR014206">
    <property type="entry name" value="Cyt_c_ubiqinol_oxidase_su3"/>
</dbReference>
<evidence type="ECO:0000256" key="9">
    <source>
        <dbReference type="ARBA" id="ARBA00022989"/>
    </source>
</evidence>
<evidence type="ECO:0000313" key="21">
    <source>
        <dbReference type="Proteomes" id="UP000037688"/>
    </source>
</evidence>
<comment type="similarity">
    <text evidence="2 17">Belongs to the cytochrome c oxidase subunit 3 family.</text>
</comment>
<proteinExistence type="inferred from homology"/>
<evidence type="ECO:0000256" key="16">
    <source>
        <dbReference type="ARBA" id="ARBA00032717"/>
    </source>
</evidence>
<evidence type="ECO:0000259" key="19">
    <source>
        <dbReference type="PROSITE" id="PS50253"/>
    </source>
</evidence>
<feature type="domain" description="Heme-copper oxidase subunit III family profile" evidence="19">
    <location>
        <begin position="29"/>
        <end position="205"/>
    </location>
</feature>
<evidence type="ECO:0000256" key="3">
    <source>
        <dbReference type="ARBA" id="ARBA00011700"/>
    </source>
</evidence>
<evidence type="ECO:0000256" key="18">
    <source>
        <dbReference type="SAM" id="Phobius"/>
    </source>
</evidence>
<keyword evidence="6" id="KW-1003">Cell membrane</keyword>
<feature type="transmembrane region" description="Helical" evidence="18">
    <location>
        <begin position="29"/>
        <end position="52"/>
    </location>
</feature>
<dbReference type="InterPro" id="IPR033946">
    <property type="entry name" value="Ubiquinol_oxase_su3_dom"/>
</dbReference>
<dbReference type="InterPro" id="IPR000298">
    <property type="entry name" value="Cyt_c_oxidase-like_su3"/>
</dbReference>
<protein>
    <recommendedName>
        <fullName evidence="4">Cytochrome bo(3) ubiquinol oxidase subunit 3</fullName>
    </recommendedName>
    <alternativeName>
        <fullName evidence="15">Cytochrome o ubiquinol oxidase subunit 3</fullName>
    </alternativeName>
    <alternativeName>
        <fullName evidence="13">Oxidase bo(3) subunit 3</fullName>
    </alternativeName>
    <alternativeName>
        <fullName evidence="16">Ubiquinol oxidase polypeptide III</fullName>
    </alternativeName>
    <alternativeName>
        <fullName evidence="14">Ubiquinol oxidase subunit 3</fullName>
    </alternativeName>
</protein>
<dbReference type="Gene3D" id="1.20.120.80">
    <property type="entry name" value="Cytochrome c oxidase, subunit III, four-helix bundle"/>
    <property type="match status" value="1"/>
</dbReference>
<evidence type="ECO:0000256" key="12">
    <source>
        <dbReference type="ARBA" id="ARBA00025694"/>
    </source>
</evidence>
<evidence type="ECO:0000256" key="10">
    <source>
        <dbReference type="ARBA" id="ARBA00023002"/>
    </source>
</evidence>
<keyword evidence="8" id="KW-0249">Electron transport</keyword>
<dbReference type="RefSeq" id="WP_053780129.1">
    <property type="nucleotide sequence ID" value="NZ_LITU01000045.1"/>
</dbReference>
<dbReference type="GO" id="GO:0005886">
    <property type="term" value="C:plasma membrane"/>
    <property type="evidence" value="ECO:0007669"/>
    <property type="project" value="UniProtKB-SubCell"/>
</dbReference>
<feature type="transmembrane region" description="Helical" evidence="18">
    <location>
        <begin position="72"/>
        <end position="93"/>
    </location>
</feature>
<evidence type="ECO:0000256" key="11">
    <source>
        <dbReference type="ARBA" id="ARBA00023136"/>
    </source>
</evidence>
<evidence type="ECO:0000256" key="17">
    <source>
        <dbReference type="RuleBase" id="RU003376"/>
    </source>
</evidence>
<dbReference type="Proteomes" id="UP000037688">
    <property type="component" value="Unassembled WGS sequence"/>
</dbReference>
<evidence type="ECO:0000256" key="6">
    <source>
        <dbReference type="ARBA" id="ARBA00022475"/>
    </source>
</evidence>